<gene>
    <name evidence="1" type="ORF">CN613_25515</name>
</gene>
<dbReference type="Proteomes" id="UP000219775">
    <property type="component" value="Unassembled WGS sequence"/>
</dbReference>
<evidence type="ECO:0000313" key="1">
    <source>
        <dbReference type="EMBL" id="PEM65305.1"/>
    </source>
</evidence>
<name>A0A2A8BZB4_9BACI</name>
<dbReference type="RefSeq" id="WP_098129072.1">
    <property type="nucleotide sequence ID" value="NZ_NUDP01000117.1"/>
</dbReference>
<dbReference type="Gene3D" id="3.30.920.30">
    <property type="entry name" value="Hypothetical protein"/>
    <property type="match status" value="1"/>
</dbReference>
<accession>A0A2A8BZB4</accession>
<dbReference type="EMBL" id="NUDP01000117">
    <property type="protein sequence ID" value="PEM65305.1"/>
    <property type="molecule type" value="Genomic_DNA"/>
</dbReference>
<evidence type="ECO:0000313" key="2">
    <source>
        <dbReference type="Proteomes" id="UP000219775"/>
    </source>
</evidence>
<dbReference type="InterPro" id="IPR038570">
    <property type="entry name" value="HicA_sf"/>
</dbReference>
<organism evidence="1 2">
    <name type="scientific">Bacillus pseudomycoides</name>
    <dbReference type="NCBI Taxonomy" id="64104"/>
    <lineage>
        <taxon>Bacteria</taxon>
        <taxon>Bacillati</taxon>
        <taxon>Bacillota</taxon>
        <taxon>Bacilli</taxon>
        <taxon>Bacillales</taxon>
        <taxon>Bacillaceae</taxon>
        <taxon>Bacillus</taxon>
        <taxon>Bacillus cereus group</taxon>
    </lineage>
</organism>
<dbReference type="AlphaFoldDB" id="A0A2A8BZB4"/>
<evidence type="ECO:0008006" key="3">
    <source>
        <dbReference type="Google" id="ProtNLM"/>
    </source>
</evidence>
<proteinExistence type="predicted"/>
<protein>
    <recommendedName>
        <fullName evidence="3">Type II toxin-antitoxin system HicA family toxin</fullName>
    </recommendedName>
</protein>
<comment type="caution">
    <text evidence="1">The sequence shown here is derived from an EMBL/GenBank/DDBJ whole genome shotgun (WGS) entry which is preliminary data.</text>
</comment>
<dbReference type="SUPFAM" id="SSF54786">
    <property type="entry name" value="YcfA/nrd intein domain"/>
    <property type="match status" value="1"/>
</dbReference>
<sequence>MGKKKNKKGKKDLIRTMSGKEYLALAKSLDWYVDRTDGSHYLLKHPTLEGLVTLKTTKEYVSGVMKRNYKVLIGERPAKYGGEFQ</sequence>
<reference evidence="1 2" key="1">
    <citation type="submission" date="2017-09" db="EMBL/GenBank/DDBJ databases">
        <title>Large-scale bioinformatics analysis of Bacillus genomes uncovers conserved roles of natural products in bacterial physiology.</title>
        <authorList>
            <consortium name="Agbiome Team Llc"/>
            <person name="Bleich R.M."/>
            <person name="Grubbs K.J."/>
            <person name="Santa Maria K.C."/>
            <person name="Allen S.E."/>
            <person name="Farag S."/>
            <person name="Shank E.A."/>
            <person name="Bowers A."/>
        </authorList>
    </citation>
    <scope>NUCLEOTIDE SEQUENCE [LARGE SCALE GENOMIC DNA]</scope>
    <source>
        <strain evidence="1 2">AFS009893</strain>
    </source>
</reference>